<keyword evidence="3" id="KW-1185">Reference proteome</keyword>
<feature type="compositionally biased region" description="Basic and acidic residues" evidence="1">
    <location>
        <begin position="1"/>
        <end position="10"/>
    </location>
</feature>
<accession>A0A3S2PYY0</accession>
<evidence type="ECO:0000256" key="1">
    <source>
        <dbReference type="SAM" id="MobiDB-lite"/>
    </source>
</evidence>
<protein>
    <submittedName>
        <fullName evidence="2">Uncharacterized protein</fullName>
    </submittedName>
</protein>
<sequence length="78" mass="8447">MEGSRGDNHPHGGAAAPITGQFQVISSELPSQEQTGGPREIGADCHQIERRLYQKRLRADLCCPDQHPGPGLRDLSSD</sequence>
<gene>
    <name evidence="2" type="ORF">OJAV_G00033930</name>
</gene>
<reference evidence="2 3" key="1">
    <citation type="submission" date="2018-11" db="EMBL/GenBank/DDBJ databases">
        <authorList>
            <person name="Lopez-Roques C."/>
            <person name="Donnadieu C."/>
            <person name="Bouchez O."/>
            <person name="Klopp C."/>
            <person name="Cabau C."/>
            <person name="Zahm M."/>
        </authorList>
    </citation>
    <scope>NUCLEOTIDE SEQUENCE [LARGE SCALE GENOMIC DNA]</scope>
    <source>
        <strain evidence="2">RS831</strain>
        <tissue evidence="2">Whole body</tissue>
    </source>
</reference>
<organism evidence="2 3">
    <name type="scientific">Oryzias javanicus</name>
    <name type="common">Javanese ricefish</name>
    <name type="synonym">Aplocheilus javanicus</name>
    <dbReference type="NCBI Taxonomy" id="123683"/>
    <lineage>
        <taxon>Eukaryota</taxon>
        <taxon>Metazoa</taxon>
        <taxon>Chordata</taxon>
        <taxon>Craniata</taxon>
        <taxon>Vertebrata</taxon>
        <taxon>Euteleostomi</taxon>
        <taxon>Actinopterygii</taxon>
        <taxon>Neopterygii</taxon>
        <taxon>Teleostei</taxon>
        <taxon>Neoteleostei</taxon>
        <taxon>Acanthomorphata</taxon>
        <taxon>Ovalentaria</taxon>
        <taxon>Atherinomorphae</taxon>
        <taxon>Beloniformes</taxon>
        <taxon>Adrianichthyidae</taxon>
        <taxon>Oryziinae</taxon>
        <taxon>Oryzias</taxon>
    </lineage>
</organism>
<reference evidence="2 3" key="2">
    <citation type="submission" date="2019-01" db="EMBL/GenBank/DDBJ databases">
        <title>A chromosome length genome reference of the Java medaka (oryzias javanicus).</title>
        <authorList>
            <person name="Herpin A."/>
            <person name="Takehana Y."/>
            <person name="Naruse K."/>
            <person name="Ansai S."/>
            <person name="Kawaguchi M."/>
        </authorList>
    </citation>
    <scope>NUCLEOTIDE SEQUENCE [LARGE SCALE GENOMIC DNA]</scope>
    <source>
        <strain evidence="2">RS831</strain>
        <tissue evidence="2">Whole body</tissue>
    </source>
</reference>
<dbReference type="Proteomes" id="UP000283210">
    <property type="component" value="Chromosome 4"/>
</dbReference>
<proteinExistence type="predicted"/>
<dbReference type="AlphaFoldDB" id="A0A3S2PYY0"/>
<feature type="region of interest" description="Disordered" evidence="1">
    <location>
        <begin position="1"/>
        <end position="21"/>
    </location>
</feature>
<evidence type="ECO:0000313" key="2">
    <source>
        <dbReference type="EMBL" id="RVE73729.1"/>
    </source>
</evidence>
<dbReference type="EMBL" id="CM012440">
    <property type="protein sequence ID" value="RVE73729.1"/>
    <property type="molecule type" value="Genomic_DNA"/>
</dbReference>
<evidence type="ECO:0000313" key="3">
    <source>
        <dbReference type="Proteomes" id="UP000283210"/>
    </source>
</evidence>
<name>A0A3S2PYY0_ORYJA</name>